<gene>
    <name evidence="5" type="ORF">LEA_02050</name>
</gene>
<dbReference type="PANTHER" id="PTHR39330">
    <property type="entry name" value="ETHANOLAMINE AMMONIA-LYASE LIGHT CHAIN"/>
    <property type="match status" value="1"/>
</dbReference>
<dbReference type="InterPro" id="IPR009246">
    <property type="entry name" value="EutC"/>
</dbReference>
<dbReference type="InterPro" id="IPR042251">
    <property type="entry name" value="EutC_C"/>
</dbReference>
<dbReference type="GO" id="GO:0031419">
    <property type="term" value="F:cobalamin binding"/>
    <property type="evidence" value="ECO:0007669"/>
    <property type="project" value="UniProtKB-KW"/>
</dbReference>
<proteinExistence type="predicted"/>
<evidence type="ECO:0000256" key="3">
    <source>
        <dbReference type="ARBA" id="ARBA00023285"/>
    </source>
</evidence>
<dbReference type="GO" id="GO:0008851">
    <property type="term" value="F:ethanolamine ammonia-lyase activity"/>
    <property type="evidence" value="ECO:0007669"/>
    <property type="project" value="InterPro"/>
</dbReference>
<dbReference type="AlphaFoldDB" id="K1UC92"/>
<keyword evidence="1" id="KW-0846">Cobalamin</keyword>
<evidence type="ECO:0000313" key="5">
    <source>
        <dbReference type="EMBL" id="EKC79808.1"/>
    </source>
</evidence>
<accession>K1UC92</accession>
<dbReference type="GO" id="GO:0006520">
    <property type="term" value="P:amino acid metabolic process"/>
    <property type="evidence" value="ECO:0007669"/>
    <property type="project" value="InterPro"/>
</dbReference>
<keyword evidence="4" id="KW-1283">Bacterial microcompartment</keyword>
<dbReference type="Gene3D" id="3.40.50.11240">
    <property type="entry name" value="Ethanolamine ammonia-lyase light chain (EutC)"/>
    <property type="match status" value="1"/>
</dbReference>
<evidence type="ECO:0000256" key="4">
    <source>
        <dbReference type="ARBA" id="ARBA00024446"/>
    </source>
</evidence>
<dbReference type="Gene3D" id="1.10.30.40">
    <property type="entry name" value="Ethanolamine ammonia-lyase light chain (EutC), N-terminal domain"/>
    <property type="match status" value="1"/>
</dbReference>
<keyword evidence="3" id="KW-0170">Cobalt</keyword>
<evidence type="ECO:0000256" key="1">
    <source>
        <dbReference type="ARBA" id="ARBA00022628"/>
    </source>
</evidence>
<keyword evidence="2 5" id="KW-0456">Lyase</keyword>
<dbReference type="Pfam" id="PF05985">
    <property type="entry name" value="EutC"/>
    <property type="match status" value="1"/>
</dbReference>
<dbReference type="EMBL" id="AJWY01001421">
    <property type="protein sequence ID" value="EKC79808.1"/>
    <property type="molecule type" value="Genomic_DNA"/>
</dbReference>
<comment type="caution">
    <text evidence="5">The sequence shown here is derived from an EMBL/GenBank/DDBJ whole genome shotgun (WGS) entry which is preliminary data.</text>
</comment>
<dbReference type="PANTHER" id="PTHR39330:SF1">
    <property type="entry name" value="ETHANOLAMINE AMMONIA-LYASE SMALL SUBUNIT"/>
    <property type="match status" value="1"/>
</dbReference>
<feature type="non-terminal residue" evidence="5">
    <location>
        <position position="140"/>
    </location>
</feature>
<dbReference type="InterPro" id="IPR042255">
    <property type="entry name" value="EutC_N"/>
</dbReference>
<organism evidence="5">
    <name type="scientific">human gut metagenome</name>
    <dbReference type="NCBI Taxonomy" id="408170"/>
    <lineage>
        <taxon>unclassified sequences</taxon>
        <taxon>metagenomes</taxon>
        <taxon>organismal metagenomes</taxon>
    </lineage>
</organism>
<name>K1UC92_9ZZZZ</name>
<sequence>MGDYFDSLRSATPARLEIGRAGSRYKTKAYLDFRAAHAAANDAVMSEVSKETLDDLGVFEVKTKCHDKYEMLTRPDYGRLFDEETKDFLLKNATYGDDVQIYCGDGLSAPSIKANVPNMLPILHLGLEEEGISVGKPFFV</sequence>
<protein>
    <submittedName>
        <fullName evidence="5">Ethanolamine ammonia-lyase light chain</fullName>
    </submittedName>
</protein>
<evidence type="ECO:0000256" key="2">
    <source>
        <dbReference type="ARBA" id="ARBA00023239"/>
    </source>
</evidence>
<dbReference type="GO" id="GO:0009350">
    <property type="term" value="C:ethanolamine ammonia-lyase complex"/>
    <property type="evidence" value="ECO:0007669"/>
    <property type="project" value="TreeGrafter"/>
</dbReference>
<reference evidence="5" key="1">
    <citation type="journal article" date="2013" name="Environ. Microbiol.">
        <title>Microbiota from the distal guts of lean and obese adolescents exhibit partial functional redundancy besides clear differences in community structure.</title>
        <authorList>
            <person name="Ferrer M."/>
            <person name="Ruiz A."/>
            <person name="Lanza F."/>
            <person name="Haange S.B."/>
            <person name="Oberbach A."/>
            <person name="Till H."/>
            <person name="Bargiela R."/>
            <person name="Campoy C."/>
            <person name="Segura M.T."/>
            <person name="Richter M."/>
            <person name="von Bergen M."/>
            <person name="Seifert J."/>
            <person name="Suarez A."/>
        </authorList>
    </citation>
    <scope>NUCLEOTIDE SEQUENCE</scope>
</reference>